<name>A0A423X813_9PEZI</name>
<protein>
    <recommendedName>
        <fullName evidence="4">F-box domain-containing protein</fullName>
    </recommendedName>
</protein>
<dbReference type="PANTHER" id="PTHR42085:SF2">
    <property type="entry name" value="F-BOX DOMAIN-CONTAINING PROTEIN"/>
    <property type="match status" value="1"/>
</dbReference>
<feature type="compositionally biased region" description="Basic residues" evidence="1">
    <location>
        <begin position="1"/>
        <end position="11"/>
    </location>
</feature>
<evidence type="ECO:0000313" key="3">
    <source>
        <dbReference type="Proteomes" id="UP000285146"/>
    </source>
</evidence>
<dbReference type="InParanoid" id="A0A423X813"/>
<evidence type="ECO:0000256" key="1">
    <source>
        <dbReference type="SAM" id="MobiDB-lite"/>
    </source>
</evidence>
<keyword evidence="3" id="KW-1185">Reference proteome</keyword>
<feature type="region of interest" description="Disordered" evidence="1">
    <location>
        <begin position="1"/>
        <end position="21"/>
    </location>
</feature>
<accession>A0A423X813</accession>
<dbReference type="Proteomes" id="UP000285146">
    <property type="component" value="Unassembled WGS sequence"/>
</dbReference>
<dbReference type="EMBL" id="LKEB01000025">
    <property type="protein sequence ID" value="ROW11797.1"/>
    <property type="molecule type" value="Genomic_DNA"/>
</dbReference>
<comment type="caution">
    <text evidence="2">The sequence shown here is derived from an EMBL/GenBank/DDBJ whole genome shotgun (WGS) entry which is preliminary data.</text>
</comment>
<dbReference type="InterPro" id="IPR038883">
    <property type="entry name" value="AN11006-like"/>
</dbReference>
<dbReference type="AlphaFoldDB" id="A0A423X813"/>
<gene>
    <name evidence="2" type="ORF">VPNG_04973</name>
</gene>
<evidence type="ECO:0000313" key="2">
    <source>
        <dbReference type="EMBL" id="ROW11797.1"/>
    </source>
</evidence>
<proteinExistence type="predicted"/>
<reference evidence="2 3" key="1">
    <citation type="submission" date="2015-09" db="EMBL/GenBank/DDBJ databases">
        <title>Host preference determinants of Valsa canker pathogens revealed by comparative genomics.</title>
        <authorList>
            <person name="Yin Z."/>
            <person name="Huang L."/>
        </authorList>
    </citation>
    <scope>NUCLEOTIDE SEQUENCE [LARGE SCALE GENOMIC DNA]</scope>
    <source>
        <strain evidence="2 3">SXYLt</strain>
    </source>
</reference>
<sequence length="312" mass="34948">MPPRRPIKGSRPRGLASPTPISSAVTAPSKNEFDVEDAINGLDIGALTLDVPIVNKKPVVEKPKPFPIMDLPSELRVKIYDYHFADIGPVVDIEPGNYFAIHKKLCIFRVCRQMYHEASHAFYRSKTFRIFPIDGRYAKAKKGLLARLKPQSRAHITSLELRLGPGWSKPYRSWVVNELLGLRDCHDVRFLSVFVEIDPSDPLFNGWRKSNGFYECFSKNLLGEILEGLPSLKVVRFDAGRSVKKAGDMMQGLLEVTKASKLNITWGPIRGWTDNDADEPDYESPVGPTTAIDWSLSPSNIMSVLAQQEVVA</sequence>
<dbReference type="OrthoDB" id="5372935at2759"/>
<dbReference type="PANTHER" id="PTHR42085">
    <property type="entry name" value="F-BOX DOMAIN-CONTAINING PROTEIN"/>
    <property type="match status" value="1"/>
</dbReference>
<evidence type="ECO:0008006" key="4">
    <source>
        <dbReference type="Google" id="ProtNLM"/>
    </source>
</evidence>
<organism evidence="2 3">
    <name type="scientific">Cytospora leucostoma</name>
    <dbReference type="NCBI Taxonomy" id="1230097"/>
    <lineage>
        <taxon>Eukaryota</taxon>
        <taxon>Fungi</taxon>
        <taxon>Dikarya</taxon>
        <taxon>Ascomycota</taxon>
        <taxon>Pezizomycotina</taxon>
        <taxon>Sordariomycetes</taxon>
        <taxon>Sordariomycetidae</taxon>
        <taxon>Diaporthales</taxon>
        <taxon>Cytosporaceae</taxon>
        <taxon>Cytospora</taxon>
    </lineage>
</organism>